<dbReference type="PANTHER" id="PTHR30487:SF0">
    <property type="entry name" value="PREPILIN LEADER PEPTIDASE_N-METHYLTRANSFERASE-RELATED"/>
    <property type="match status" value="1"/>
</dbReference>
<evidence type="ECO:0000259" key="4">
    <source>
        <dbReference type="Pfam" id="PF01478"/>
    </source>
</evidence>
<keyword evidence="3" id="KW-0732">Signal</keyword>
<gene>
    <name evidence="5" type="ORF">AB7P39_07395</name>
</gene>
<dbReference type="PANTHER" id="PTHR30487">
    <property type="entry name" value="TYPE 4 PREPILIN-LIKE PROTEINS LEADER PEPTIDE-PROCESSING ENZYME"/>
    <property type="match status" value="1"/>
</dbReference>
<organism evidence="5 6">
    <name type="scientific">Microbacterium plantarum</name>
    <dbReference type="NCBI Taxonomy" id="1816425"/>
    <lineage>
        <taxon>Bacteria</taxon>
        <taxon>Bacillati</taxon>
        <taxon>Actinomycetota</taxon>
        <taxon>Actinomycetes</taxon>
        <taxon>Micrococcales</taxon>
        <taxon>Microbacteriaceae</taxon>
        <taxon>Microbacterium</taxon>
    </lineage>
</organism>
<dbReference type="Gene3D" id="1.20.120.1220">
    <property type="match status" value="1"/>
</dbReference>
<dbReference type="EMBL" id="JBHLHV010000001">
    <property type="protein sequence ID" value="MFB8892671.1"/>
    <property type="molecule type" value="Genomic_DNA"/>
</dbReference>
<feature type="transmembrane region" description="Helical" evidence="2">
    <location>
        <begin position="140"/>
        <end position="158"/>
    </location>
</feature>
<feature type="domain" description="Prepilin type IV endopeptidase peptidase" evidence="4">
    <location>
        <begin position="16"/>
        <end position="123"/>
    </location>
</feature>
<dbReference type="RefSeq" id="WP_378718065.1">
    <property type="nucleotide sequence ID" value="NZ_JBHLHV010000001.1"/>
</dbReference>
<accession>A0ABV5ERS1</accession>
<keyword evidence="5" id="KW-0378">Hydrolase</keyword>
<proteinExistence type="inferred from homology"/>
<evidence type="ECO:0000313" key="5">
    <source>
        <dbReference type="EMBL" id="MFB8892671.1"/>
    </source>
</evidence>
<evidence type="ECO:0000256" key="3">
    <source>
        <dbReference type="SAM" id="SignalP"/>
    </source>
</evidence>
<comment type="similarity">
    <text evidence="1">Belongs to the peptidase A24 family.</text>
</comment>
<feature type="chain" id="PRO_5046476165" evidence="3">
    <location>
        <begin position="24"/>
        <end position="159"/>
    </location>
</feature>
<keyword evidence="6" id="KW-1185">Reference proteome</keyword>
<evidence type="ECO:0000256" key="1">
    <source>
        <dbReference type="ARBA" id="ARBA00005801"/>
    </source>
</evidence>
<feature type="transmembrane region" description="Helical" evidence="2">
    <location>
        <begin position="60"/>
        <end position="78"/>
    </location>
</feature>
<keyword evidence="2" id="KW-1133">Transmembrane helix</keyword>
<comment type="caution">
    <text evidence="5">The sequence shown here is derived from an EMBL/GenBank/DDBJ whole genome shotgun (WGS) entry which is preliminary data.</text>
</comment>
<sequence length="159" mass="15776">MTAVSMAMIVLVAAATVLSSALAAIDIATRRLPNRLVFGLAGTAAGLAALTAIEHASMRPLGGAAVGGAALFVLYYLLHRAGGGMGGGDVKLAAAIGLLTGAHGWQAPLVATALGFVSGGLVAVVMIAVRRGDRRTRIPFGPFMLAGAWVAVGGSWVAG</sequence>
<keyword evidence="2" id="KW-0472">Membrane</keyword>
<feature type="signal peptide" evidence="3">
    <location>
        <begin position="1"/>
        <end position="23"/>
    </location>
</feature>
<keyword evidence="2" id="KW-0812">Transmembrane</keyword>
<dbReference type="GO" id="GO:0004190">
    <property type="term" value="F:aspartic-type endopeptidase activity"/>
    <property type="evidence" value="ECO:0007669"/>
    <property type="project" value="UniProtKB-EC"/>
</dbReference>
<feature type="transmembrane region" description="Helical" evidence="2">
    <location>
        <begin position="33"/>
        <end position="53"/>
    </location>
</feature>
<dbReference type="InterPro" id="IPR000045">
    <property type="entry name" value="Prepilin_IV_endopep_pep"/>
</dbReference>
<feature type="transmembrane region" description="Helical" evidence="2">
    <location>
        <begin position="107"/>
        <end position="128"/>
    </location>
</feature>
<dbReference type="Proteomes" id="UP001589643">
    <property type="component" value="Unassembled WGS sequence"/>
</dbReference>
<dbReference type="InterPro" id="IPR050882">
    <property type="entry name" value="Prepilin_peptidase/N-MTase"/>
</dbReference>
<dbReference type="EC" id="3.4.23.43" evidence="5"/>
<evidence type="ECO:0000256" key="2">
    <source>
        <dbReference type="SAM" id="Phobius"/>
    </source>
</evidence>
<reference evidence="5 6" key="1">
    <citation type="submission" date="2024-08" db="EMBL/GenBank/DDBJ databases">
        <title>Heavy metals resistant antinobacteria isolated from wastewater.</title>
        <authorList>
            <person name="Roman Ponce B."/>
            <person name="Blanco Mercado M.A."/>
            <person name="Avila Aldana I.N."/>
            <person name="Morales Arrieta S."/>
        </authorList>
    </citation>
    <scope>NUCLEOTIDE SEQUENCE [LARGE SCALE GENOMIC DNA]</scope>
    <source>
        <strain evidence="6">sma-1</strain>
    </source>
</reference>
<name>A0ABV5ERS1_9MICO</name>
<dbReference type="Pfam" id="PF01478">
    <property type="entry name" value="Peptidase_A24"/>
    <property type="match status" value="1"/>
</dbReference>
<protein>
    <submittedName>
        <fullName evidence="5">Prepilin peptidase</fullName>
        <ecNumber evidence="5">3.4.23.43</ecNumber>
    </submittedName>
</protein>
<evidence type="ECO:0000313" key="6">
    <source>
        <dbReference type="Proteomes" id="UP001589643"/>
    </source>
</evidence>